<name>A0A9D4PQR5_RHISA</name>
<dbReference type="InterPro" id="IPR001611">
    <property type="entry name" value="Leu-rich_rpt"/>
</dbReference>
<evidence type="ECO:0000313" key="4">
    <source>
        <dbReference type="EMBL" id="KAH7951270.1"/>
    </source>
</evidence>
<dbReference type="InterPro" id="IPR050328">
    <property type="entry name" value="Dev_Immune_Receptor"/>
</dbReference>
<proteinExistence type="predicted"/>
<accession>A0A9D4PQR5</accession>
<gene>
    <name evidence="4" type="ORF">HPB52_007231</name>
</gene>
<reference evidence="4" key="2">
    <citation type="submission" date="2021-09" db="EMBL/GenBank/DDBJ databases">
        <authorList>
            <person name="Jia N."/>
            <person name="Wang J."/>
            <person name="Shi W."/>
            <person name="Du L."/>
            <person name="Sun Y."/>
            <person name="Zhan W."/>
            <person name="Jiang J."/>
            <person name="Wang Q."/>
            <person name="Zhang B."/>
            <person name="Ji P."/>
            <person name="Sakyi L.B."/>
            <person name="Cui X."/>
            <person name="Yuan T."/>
            <person name="Jiang B."/>
            <person name="Yang W."/>
            <person name="Lam T.T.-Y."/>
            <person name="Chang Q."/>
            <person name="Ding S."/>
            <person name="Wang X."/>
            <person name="Zhu J."/>
            <person name="Ruan X."/>
            <person name="Zhao L."/>
            <person name="Wei J."/>
            <person name="Que T."/>
            <person name="Du C."/>
            <person name="Cheng J."/>
            <person name="Dai P."/>
            <person name="Han X."/>
            <person name="Huang E."/>
            <person name="Gao Y."/>
            <person name="Liu J."/>
            <person name="Shao H."/>
            <person name="Ye R."/>
            <person name="Li L."/>
            <person name="Wei W."/>
            <person name="Wang X."/>
            <person name="Wang C."/>
            <person name="Huo Q."/>
            <person name="Li W."/>
            <person name="Guo W."/>
            <person name="Chen H."/>
            <person name="Chen S."/>
            <person name="Zhou L."/>
            <person name="Zhou L."/>
            <person name="Ni X."/>
            <person name="Tian J."/>
            <person name="Zhou Y."/>
            <person name="Sheng Y."/>
            <person name="Liu T."/>
            <person name="Pan Y."/>
            <person name="Xia L."/>
            <person name="Li J."/>
            <person name="Zhao F."/>
            <person name="Cao W."/>
        </authorList>
    </citation>
    <scope>NUCLEOTIDE SEQUENCE</scope>
    <source>
        <strain evidence="4">Rsan-2018</strain>
        <tissue evidence="4">Larvae</tissue>
    </source>
</reference>
<evidence type="ECO:0000256" key="3">
    <source>
        <dbReference type="ARBA" id="ARBA00022737"/>
    </source>
</evidence>
<keyword evidence="3" id="KW-0677">Repeat</keyword>
<dbReference type="AlphaFoldDB" id="A0A9D4PQR5"/>
<keyword evidence="5" id="KW-1185">Reference proteome</keyword>
<dbReference type="Pfam" id="PF13855">
    <property type="entry name" value="LRR_8"/>
    <property type="match status" value="1"/>
</dbReference>
<dbReference type="SMART" id="SM00369">
    <property type="entry name" value="LRR_TYP"/>
    <property type="match status" value="4"/>
</dbReference>
<dbReference type="Gene3D" id="3.80.10.10">
    <property type="entry name" value="Ribonuclease Inhibitor"/>
    <property type="match status" value="2"/>
</dbReference>
<keyword evidence="2" id="KW-0732">Signal</keyword>
<dbReference type="InterPro" id="IPR032675">
    <property type="entry name" value="LRR_dom_sf"/>
</dbReference>
<dbReference type="EMBL" id="JABSTV010001251">
    <property type="protein sequence ID" value="KAH7951270.1"/>
    <property type="molecule type" value="Genomic_DNA"/>
</dbReference>
<comment type="caution">
    <text evidence="4">The sequence shown here is derived from an EMBL/GenBank/DDBJ whole genome shotgun (WGS) entry which is preliminary data.</text>
</comment>
<keyword evidence="1" id="KW-0433">Leucine-rich repeat</keyword>
<evidence type="ECO:0000313" key="5">
    <source>
        <dbReference type="Proteomes" id="UP000821837"/>
    </source>
</evidence>
<evidence type="ECO:0000256" key="2">
    <source>
        <dbReference type="ARBA" id="ARBA00022729"/>
    </source>
</evidence>
<sequence length="254" mass="28943">MLARLLALRTLDFSHNCLVSLAADDLDGLESLSDLDLRWNELRKLERYAFHRVPNLRTLKLSGNPLKFVDSSWFKNMDVLETVELRAIGAYSLAADAFVLAPRLHTIDLSENDFTDVPKGLDSARNLRFLTMDQNPMVNLSRTSLSGARHLEELHLSQMPRLESVDKGSLWHMNRLTLVNMSNNVRLKEISESALHWIKSPSIRLILTNNSLQSLDYAYSGLCDTGLLSLDGNPWMCDCQVLWMRRCNATQDLR</sequence>
<dbReference type="SUPFAM" id="SSF52058">
    <property type="entry name" value="L domain-like"/>
    <property type="match status" value="1"/>
</dbReference>
<evidence type="ECO:0000256" key="1">
    <source>
        <dbReference type="ARBA" id="ARBA00022614"/>
    </source>
</evidence>
<dbReference type="PANTHER" id="PTHR24373">
    <property type="entry name" value="SLIT RELATED LEUCINE-RICH REPEAT NEURONAL PROTEIN"/>
    <property type="match status" value="1"/>
</dbReference>
<dbReference type="InterPro" id="IPR003591">
    <property type="entry name" value="Leu-rich_rpt_typical-subtyp"/>
</dbReference>
<dbReference type="Proteomes" id="UP000821837">
    <property type="component" value="Chromosome 5"/>
</dbReference>
<dbReference type="Pfam" id="PF00560">
    <property type="entry name" value="LRR_1"/>
    <property type="match status" value="1"/>
</dbReference>
<reference evidence="4" key="1">
    <citation type="journal article" date="2020" name="Cell">
        <title>Large-Scale Comparative Analyses of Tick Genomes Elucidate Their Genetic Diversity and Vector Capacities.</title>
        <authorList>
            <consortium name="Tick Genome and Microbiome Consortium (TIGMIC)"/>
            <person name="Jia N."/>
            <person name="Wang J."/>
            <person name="Shi W."/>
            <person name="Du L."/>
            <person name="Sun Y."/>
            <person name="Zhan W."/>
            <person name="Jiang J.F."/>
            <person name="Wang Q."/>
            <person name="Zhang B."/>
            <person name="Ji P."/>
            <person name="Bell-Sakyi L."/>
            <person name="Cui X.M."/>
            <person name="Yuan T.T."/>
            <person name="Jiang B.G."/>
            <person name="Yang W.F."/>
            <person name="Lam T.T."/>
            <person name="Chang Q.C."/>
            <person name="Ding S.J."/>
            <person name="Wang X.J."/>
            <person name="Zhu J.G."/>
            <person name="Ruan X.D."/>
            <person name="Zhao L."/>
            <person name="Wei J.T."/>
            <person name="Ye R.Z."/>
            <person name="Que T.C."/>
            <person name="Du C.H."/>
            <person name="Zhou Y.H."/>
            <person name="Cheng J.X."/>
            <person name="Dai P.F."/>
            <person name="Guo W.B."/>
            <person name="Han X.H."/>
            <person name="Huang E.J."/>
            <person name="Li L.F."/>
            <person name="Wei W."/>
            <person name="Gao Y.C."/>
            <person name="Liu J.Z."/>
            <person name="Shao H.Z."/>
            <person name="Wang X."/>
            <person name="Wang C.C."/>
            <person name="Yang T.C."/>
            <person name="Huo Q.B."/>
            <person name="Li W."/>
            <person name="Chen H.Y."/>
            <person name="Chen S.E."/>
            <person name="Zhou L.G."/>
            <person name="Ni X.B."/>
            <person name="Tian J.H."/>
            <person name="Sheng Y."/>
            <person name="Liu T."/>
            <person name="Pan Y.S."/>
            <person name="Xia L.Y."/>
            <person name="Li J."/>
            <person name="Zhao F."/>
            <person name="Cao W.C."/>
        </authorList>
    </citation>
    <scope>NUCLEOTIDE SEQUENCE</scope>
    <source>
        <strain evidence="4">Rsan-2018</strain>
    </source>
</reference>
<protein>
    <submittedName>
        <fullName evidence="4">Uncharacterized protein</fullName>
    </submittedName>
</protein>
<organism evidence="4 5">
    <name type="scientific">Rhipicephalus sanguineus</name>
    <name type="common">Brown dog tick</name>
    <name type="synonym">Ixodes sanguineus</name>
    <dbReference type="NCBI Taxonomy" id="34632"/>
    <lineage>
        <taxon>Eukaryota</taxon>
        <taxon>Metazoa</taxon>
        <taxon>Ecdysozoa</taxon>
        <taxon>Arthropoda</taxon>
        <taxon>Chelicerata</taxon>
        <taxon>Arachnida</taxon>
        <taxon>Acari</taxon>
        <taxon>Parasitiformes</taxon>
        <taxon>Ixodida</taxon>
        <taxon>Ixodoidea</taxon>
        <taxon>Ixodidae</taxon>
        <taxon>Rhipicephalinae</taxon>
        <taxon>Rhipicephalus</taxon>
        <taxon>Rhipicephalus</taxon>
    </lineage>
</organism>
<dbReference type="PANTHER" id="PTHR24373:SF275">
    <property type="entry name" value="TIR DOMAIN-CONTAINING PROTEIN"/>
    <property type="match status" value="1"/>
</dbReference>
<dbReference type="VEuPathDB" id="VectorBase:RSAN_052159"/>